<dbReference type="SUPFAM" id="SSF54695">
    <property type="entry name" value="POZ domain"/>
    <property type="match status" value="1"/>
</dbReference>
<protein>
    <submittedName>
        <fullName evidence="2">BTB/POZ domain-containing protein</fullName>
    </submittedName>
</protein>
<dbReference type="EMBL" id="JAKKPZ010000515">
    <property type="protein sequence ID" value="KAI1694394.1"/>
    <property type="molecule type" value="Genomic_DNA"/>
</dbReference>
<dbReference type="InterPro" id="IPR000210">
    <property type="entry name" value="BTB/POZ_dom"/>
</dbReference>
<name>A0AAD4QWT2_9BILA</name>
<keyword evidence="3" id="KW-1185">Reference proteome</keyword>
<gene>
    <name evidence="2" type="ORF">DdX_20140</name>
</gene>
<evidence type="ECO:0000313" key="3">
    <source>
        <dbReference type="Proteomes" id="UP001201812"/>
    </source>
</evidence>
<dbReference type="PROSITE" id="PS50097">
    <property type="entry name" value="BTB"/>
    <property type="match status" value="1"/>
</dbReference>
<feature type="domain" description="BTB" evidence="1">
    <location>
        <begin position="130"/>
        <end position="198"/>
    </location>
</feature>
<accession>A0AAD4QWT2</accession>
<dbReference type="PANTHER" id="PTHR22744">
    <property type="entry name" value="HELIX LOOP HELIX PROTEIN 21-RELATED"/>
    <property type="match status" value="1"/>
</dbReference>
<dbReference type="SMART" id="SM00225">
    <property type="entry name" value="BTB"/>
    <property type="match status" value="1"/>
</dbReference>
<dbReference type="Proteomes" id="UP001201812">
    <property type="component" value="Unassembled WGS sequence"/>
</dbReference>
<dbReference type="InterPro" id="IPR011333">
    <property type="entry name" value="SKP1/BTB/POZ_sf"/>
</dbReference>
<organism evidence="2 3">
    <name type="scientific">Ditylenchus destructor</name>
    <dbReference type="NCBI Taxonomy" id="166010"/>
    <lineage>
        <taxon>Eukaryota</taxon>
        <taxon>Metazoa</taxon>
        <taxon>Ecdysozoa</taxon>
        <taxon>Nematoda</taxon>
        <taxon>Chromadorea</taxon>
        <taxon>Rhabditida</taxon>
        <taxon>Tylenchina</taxon>
        <taxon>Tylenchomorpha</taxon>
        <taxon>Sphaerularioidea</taxon>
        <taxon>Anguinidae</taxon>
        <taxon>Anguininae</taxon>
        <taxon>Ditylenchus</taxon>
    </lineage>
</organism>
<dbReference type="Gene3D" id="3.30.710.10">
    <property type="entry name" value="Potassium Channel Kv1.1, Chain A"/>
    <property type="match status" value="1"/>
</dbReference>
<comment type="caution">
    <text evidence="2">The sequence shown here is derived from an EMBL/GenBank/DDBJ whole genome shotgun (WGS) entry which is preliminary data.</text>
</comment>
<dbReference type="Pfam" id="PF00651">
    <property type="entry name" value="BTB"/>
    <property type="match status" value="1"/>
</dbReference>
<reference evidence="2" key="1">
    <citation type="submission" date="2022-01" db="EMBL/GenBank/DDBJ databases">
        <title>Genome Sequence Resource for Two Populations of Ditylenchus destructor, the Migratory Endoparasitic Phytonematode.</title>
        <authorList>
            <person name="Zhang H."/>
            <person name="Lin R."/>
            <person name="Xie B."/>
        </authorList>
    </citation>
    <scope>NUCLEOTIDE SEQUENCE</scope>
    <source>
        <strain evidence="2">BazhouSP</strain>
    </source>
</reference>
<dbReference type="AlphaFoldDB" id="A0AAD4QWT2"/>
<sequence>MSDSADFENDYTDIVIVAENEWHSTTQERVTVCIYNSLWEIKEELDPVSGNKTIDRVFCQKLLPERENCHAEVLFISDNTLVNKVRQKFTTDEEDDSGVAIGEDYHHSVVIRILEDKQKILKEFDNRSAADVTFVVNGEECKADRKWMATASPVFNAMLYGQFAEGKQDKIVLEEIESIGIFKDFLLAVSPLRIQPNPSNVVALLKLAHQYDIPFLMRNCEDHLMLCYEISIADRILLAGKYGLDSLRMRTMQQLSDFELQEILKDKSDQLREPESNFLFHIIADRIEEQRINVQNLEKKLQEAKKTQKK</sequence>
<proteinExistence type="predicted"/>
<evidence type="ECO:0000259" key="1">
    <source>
        <dbReference type="PROSITE" id="PS50097"/>
    </source>
</evidence>
<dbReference type="PANTHER" id="PTHR22744:SF17">
    <property type="entry name" value="BTB DOMAIN-CONTAINING PROTEIN"/>
    <property type="match status" value="1"/>
</dbReference>
<evidence type="ECO:0000313" key="2">
    <source>
        <dbReference type="EMBL" id="KAI1694394.1"/>
    </source>
</evidence>